<dbReference type="AlphaFoldDB" id="A0AA40CFG7"/>
<dbReference type="Proteomes" id="UP001174934">
    <property type="component" value="Unassembled WGS sequence"/>
</dbReference>
<feature type="region of interest" description="Disordered" evidence="1">
    <location>
        <begin position="369"/>
        <end position="390"/>
    </location>
</feature>
<evidence type="ECO:0000256" key="1">
    <source>
        <dbReference type="SAM" id="MobiDB-lite"/>
    </source>
</evidence>
<keyword evidence="5" id="KW-1185">Reference proteome</keyword>
<feature type="signal peptide" evidence="3">
    <location>
        <begin position="1"/>
        <end position="21"/>
    </location>
</feature>
<feature type="compositionally biased region" description="Polar residues" evidence="1">
    <location>
        <begin position="290"/>
        <end position="300"/>
    </location>
</feature>
<evidence type="ECO:0000313" key="4">
    <source>
        <dbReference type="EMBL" id="KAK0635498.1"/>
    </source>
</evidence>
<accession>A0AA40CFG7</accession>
<keyword evidence="3" id="KW-0732">Signal</keyword>
<sequence length="532" mass="56583">MRPGIARISVAVAFAAPQAAALLVAPDSPCSTSCGNVLSSTSGSDMACDAASYRGTTAGTVFESCITCETTSTYVSRNQTDLQSLLYNLRFNMGWCLWGLPNNPNAGSNPCLTNFACDPLKDAVTWNNFTTTGGGYDYCSKWGDDTTISRCSQCLIRLDNTGSFLNNYLNVLDGACKQKPAAGSILTIQGDLFGASPVVVSTPTPTYAMVPTPDYGAVSLGARVGIAFGGLAFILAVAGFCIVCNGKRRRRAFLRQLEQRNGDQGWPHPKSRYGGGGPGGSNGADMFETPVSQRPLNSWDESPVSAHTDRSGLDQRIQPLPRYFSPYNSQYNSPVSATDGGPSSAAGGGGVNWPMIPPQHQQRLDQLIHEQQSPVSSHGSPPPAFTHWPSPTQERLMMQMHHHEKRQNEIAIGLALGGDEASLRSKGSQPSLGNGGGGAEGARARSAATATKCTRCTRSRARTMAAAPAATTRAVIVATTSLPSRRRLFCTILGMGDSMGGRGRARGLREDRLMGGGIWHREVSLSLRWGWL</sequence>
<feature type="compositionally biased region" description="Gly residues" evidence="1">
    <location>
        <begin position="273"/>
        <end position="282"/>
    </location>
</feature>
<evidence type="ECO:0000256" key="2">
    <source>
        <dbReference type="SAM" id="Phobius"/>
    </source>
</evidence>
<keyword evidence="2" id="KW-1133">Transmembrane helix</keyword>
<gene>
    <name evidence="4" type="ORF">B0T17DRAFT_45596</name>
</gene>
<dbReference type="EMBL" id="JAULSR010000001">
    <property type="protein sequence ID" value="KAK0635498.1"/>
    <property type="molecule type" value="Genomic_DNA"/>
</dbReference>
<feature type="region of interest" description="Disordered" evidence="1">
    <location>
        <begin position="261"/>
        <end position="315"/>
    </location>
</feature>
<keyword evidence="2" id="KW-0812">Transmembrane</keyword>
<evidence type="ECO:0000313" key="5">
    <source>
        <dbReference type="Proteomes" id="UP001174934"/>
    </source>
</evidence>
<proteinExistence type="predicted"/>
<protein>
    <submittedName>
        <fullName evidence="4">Uncharacterized protein</fullName>
    </submittedName>
</protein>
<reference evidence="4" key="1">
    <citation type="submission" date="2023-06" db="EMBL/GenBank/DDBJ databases">
        <title>Genome-scale phylogeny and comparative genomics of the fungal order Sordariales.</title>
        <authorList>
            <consortium name="Lawrence Berkeley National Laboratory"/>
            <person name="Hensen N."/>
            <person name="Bonometti L."/>
            <person name="Westerberg I."/>
            <person name="Brannstrom I.O."/>
            <person name="Guillou S."/>
            <person name="Cros-Aarteil S."/>
            <person name="Calhoun S."/>
            <person name="Haridas S."/>
            <person name="Kuo A."/>
            <person name="Mondo S."/>
            <person name="Pangilinan J."/>
            <person name="Riley R."/>
            <person name="LaButti K."/>
            <person name="Andreopoulos B."/>
            <person name="Lipzen A."/>
            <person name="Chen C."/>
            <person name="Yanf M."/>
            <person name="Daum C."/>
            <person name="Ng V."/>
            <person name="Clum A."/>
            <person name="Steindorff A."/>
            <person name="Ohm R."/>
            <person name="Martin F."/>
            <person name="Silar P."/>
            <person name="Natvig D."/>
            <person name="Lalanne C."/>
            <person name="Gautier V."/>
            <person name="Ament-velasquez S.L."/>
            <person name="Kruys A."/>
            <person name="Hutchinson M.I."/>
            <person name="Powell A.J."/>
            <person name="Barry K."/>
            <person name="Miller A.N."/>
            <person name="Grigoriev I.V."/>
            <person name="Debuchy R."/>
            <person name="Gladieux P."/>
            <person name="Thoren M.H."/>
            <person name="Johannesson H."/>
        </authorList>
    </citation>
    <scope>NUCLEOTIDE SEQUENCE</scope>
    <source>
        <strain evidence="4">SMH3391-2</strain>
    </source>
</reference>
<keyword evidence="2" id="KW-0472">Membrane</keyword>
<comment type="caution">
    <text evidence="4">The sequence shown here is derived from an EMBL/GenBank/DDBJ whole genome shotgun (WGS) entry which is preliminary data.</text>
</comment>
<feature type="region of interest" description="Disordered" evidence="1">
    <location>
        <begin position="421"/>
        <end position="449"/>
    </location>
</feature>
<name>A0AA40CFG7_9PEZI</name>
<evidence type="ECO:0000256" key="3">
    <source>
        <dbReference type="SAM" id="SignalP"/>
    </source>
</evidence>
<feature type="region of interest" description="Disordered" evidence="1">
    <location>
        <begin position="331"/>
        <end position="357"/>
    </location>
</feature>
<feature type="compositionally biased region" description="Low complexity" evidence="1">
    <location>
        <begin position="336"/>
        <end position="345"/>
    </location>
</feature>
<feature type="transmembrane region" description="Helical" evidence="2">
    <location>
        <begin position="224"/>
        <end position="245"/>
    </location>
</feature>
<feature type="chain" id="PRO_5041207698" evidence="3">
    <location>
        <begin position="22"/>
        <end position="532"/>
    </location>
</feature>
<feature type="compositionally biased region" description="Polar residues" evidence="1">
    <location>
        <begin position="369"/>
        <end position="379"/>
    </location>
</feature>
<organism evidence="4 5">
    <name type="scientific">Bombardia bombarda</name>
    <dbReference type="NCBI Taxonomy" id="252184"/>
    <lineage>
        <taxon>Eukaryota</taxon>
        <taxon>Fungi</taxon>
        <taxon>Dikarya</taxon>
        <taxon>Ascomycota</taxon>
        <taxon>Pezizomycotina</taxon>
        <taxon>Sordariomycetes</taxon>
        <taxon>Sordariomycetidae</taxon>
        <taxon>Sordariales</taxon>
        <taxon>Lasiosphaeriaceae</taxon>
        <taxon>Bombardia</taxon>
    </lineage>
</organism>